<feature type="region of interest" description="Disordered" evidence="1">
    <location>
        <begin position="84"/>
        <end position="129"/>
    </location>
</feature>
<evidence type="ECO:0000313" key="5">
    <source>
        <dbReference type="Proteomes" id="UP000321947"/>
    </source>
</evidence>
<dbReference type="Proteomes" id="UP000321393">
    <property type="component" value="Unassembled WGS sequence"/>
</dbReference>
<protein>
    <submittedName>
        <fullName evidence="2">Uncharacterized protein</fullName>
    </submittedName>
</protein>
<proteinExistence type="predicted"/>
<sequence>MDLFRELVWSSPSDGLQYSRIEEIDKIYDFFVGVNPKFDVVRECIKARGQFPPRWKFVLKSANATNISTTPTIDSAAFSARSFTNGSDKHNGKTNSCKKRSPNDKQNTGRAYVSESAEPSQPLDPHENQTDLSSSIYVTLSNQVYLSPSVLLVLMGRTLGFWILAP</sequence>
<organism evidence="2 4">
    <name type="scientific">Cucumis melo var. makuwa</name>
    <name type="common">Oriental melon</name>
    <dbReference type="NCBI Taxonomy" id="1194695"/>
    <lineage>
        <taxon>Eukaryota</taxon>
        <taxon>Viridiplantae</taxon>
        <taxon>Streptophyta</taxon>
        <taxon>Embryophyta</taxon>
        <taxon>Tracheophyta</taxon>
        <taxon>Spermatophyta</taxon>
        <taxon>Magnoliopsida</taxon>
        <taxon>eudicotyledons</taxon>
        <taxon>Gunneridae</taxon>
        <taxon>Pentapetalae</taxon>
        <taxon>rosids</taxon>
        <taxon>fabids</taxon>
        <taxon>Cucurbitales</taxon>
        <taxon>Cucurbitaceae</taxon>
        <taxon>Benincaseae</taxon>
        <taxon>Cucumis</taxon>
    </lineage>
</organism>
<dbReference type="AlphaFoldDB" id="A0A5A7TJR3"/>
<comment type="caution">
    <text evidence="2">The sequence shown here is derived from an EMBL/GenBank/DDBJ whole genome shotgun (WGS) entry which is preliminary data.</text>
</comment>
<accession>A0A5A7TJR3</accession>
<dbReference type="Proteomes" id="UP000321947">
    <property type="component" value="Unassembled WGS sequence"/>
</dbReference>
<evidence type="ECO:0000313" key="3">
    <source>
        <dbReference type="EMBL" id="TYK17913.1"/>
    </source>
</evidence>
<evidence type="ECO:0000313" key="4">
    <source>
        <dbReference type="Proteomes" id="UP000321393"/>
    </source>
</evidence>
<evidence type="ECO:0000256" key="1">
    <source>
        <dbReference type="SAM" id="MobiDB-lite"/>
    </source>
</evidence>
<dbReference type="EMBL" id="SSTD01007940">
    <property type="protein sequence ID" value="TYK17913.1"/>
    <property type="molecule type" value="Genomic_DNA"/>
</dbReference>
<gene>
    <name evidence="3" type="ORF">E5676_scaffold306G002040</name>
    <name evidence="2" type="ORF">E6C27_scaffold67G004140</name>
</gene>
<evidence type="ECO:0000313" key="2">
    <source>
        <dbReference type="EMBL" id="KAA0041977.1"/>
    </source>
</evidence>
<dbReference type="EMBL" id="SSTE01016227">
    <property type="protein sequence ID" value="KAA0041977.1"/>
    <property type="molecule type" value="Genomic_DNA"/>
</dbReference>
<name>A0A5A7TJR3_CUCMM</name>
<reference evidence="4 5" key="1">
    <citation type="submission" date="2019-08" db="EMBL/GenBank/DDBJ databases">
        <title>Draft genome sequences of two oriental melons (Cucumis melo L. var makuwa).</title>
        <authorList>
            <person name="Kwon S.-Y."/>
        </authorList>
    </citation>
    <scope>NUCLEOTIDE SEQUENCE [LARGE SCALE GENOMIC DNA]</scope>
    <source>
        <strain evidence="5">cv. Chang Bougi</strain>
        <strain evidence="4">cv. SW 3</strain>
        <tissue evidence="2">Leaf</tissue>
    </source>
</reference>